<feature type="domain" description="Zinc knuckle CX2CX4HX4C" evidence="3">
    <location>
        <begin position="216"/>
        <end position="251"/>
    </location>
</feature>
<evidence type="ECO:0000313" key="5">
    <source>
        <dbReference type="Proteomes" id="UP001457282"/>
    </source>
</evidence>
<organism evidence="4 5">
    <name type="scientific">Rubus argutus</name>
    <name type="common">Southern blackberry</name>
    <dbReference type="NCBI Taxonomy" id="59490"/>
    <lineage>
        <taxon>Eukaryota</taxon>
        <taxon>Viridiplantae</taxon>
        <taxon>Streptophyta</taxon>
        <taxon>Embryophyta</taxon>
        <taxon>Tracheophyta</taxon>
        <taxon>Spermatophyta</taxon>
        <taxon>Magnoliopsida</taxon>
        <taxon>eudicotyledons</taxon>
        <taxon>Gunneridae</taxon>
        <taxon>Pentapetalae</taxon>
        <taxon>rosids</taxon>
        <taxon>fabids</taxon>
        <taxon>Rosales</taxon>
        <taxon>Rosaceae</taxon>
        <taxon>Rosoideae</taxon>
        <taxon>Rosoideae incertae sedis</taxon>
        <taxon>Rubus</taxon>
    </lineage>
</organism>
<accession>A0AAW1VN05</accession>
<dbReference type="AlphaFoldDB" id="A0AAW1VN05"/>
<name>A0AAW1VN05_RUBAR</name>
<evidence type="ECO:0008006" key="6">
    <source>
        <dbReference type="Google" id="ProtNLM"/>
    </source>
</evidence>
<gene>
    <name evidence="4" type="ORF">M0R45_000539</name>
</gene>
<evidence type="ECO:0000259" key="3">
    <source>
        <dbReference type="Pfam" id="PF14392"/>
    </source>
</evidence>
<feature type="region of interest" description="Disordered" evidence="1">
    <location>
        <begin position="405"/>
        <end position="431"/>
    </location>
</feature>
<dbReference type="EMBL" id="JBEDUW010000182">
    <property type="protein sequence ID" value="KAK9904621.1"/>
    <property type="molecule type" value="Genomic_DNA"/>
</dbReference>
<feature type="compositionally biased region" description="Polar residues" evidence="1">
    <location>
        <begin position="417"/>
        <end position="431"/>
    </location>
</feature>
<dbReference type="Pfam" id="PF14111">
    <property type="entry name" value="DUF4283"/>
    <property type="match status" value="1"/>
</dbReference>
<dbReference type="InterPro" id="IPR025558">
    <property type="entry name" value="DUF4283"/>
</dbReference>
<dbReference type="PANTHER" id="PTHR31286">
    <property type="entry name" value="GLYCINE-RICH CELL WALL STRUCTURAL PROTEIN 1.8-LIKE"/>
    <property type="match status" value="1"/>
</dbReference>
<evidence type="ECO:0000259" key="2">
    <source>
        <dbReference type="Pfam" id="PF14111"/>
    </source>
</evidence>
<evidence type="ECO:0000313" key="4">
    <source>
        <dbReference type="EMBL" id="KAK9904621.1"/>
    </source>
</evidence>
<dbReference type="PANTHER" id="PTHR31286:SF60">
    <property type="entry name" value="PROTEIN, PUTATIVE-RELATED"/>
    <property type="match status" value="1"/>
</dbReference>
<proteinExistence type="predicted"/>
<dbReference type="Pfam" id="PF14392">
    <property type="entry name" value="zf-CCHC_4"/>
    <property type="match status" value="1"/>
</dbReference>
<feature type="region of interest" description="Disordered" evidence="1">
    <location>
        <begin position="259"/>
        <end position="278"/>
    </location>
</feature>
<sequence>MSAPSPVCPWSFLAETTSARSYASVATQAAISISDLPLPVIHDGKTIVTISEDGYQAGMEKCRHMLLGRLQLASNDKPYSPSDLQRKLGLLWGDLSCWKLIPMGKGFYSFSFATEEAVSRVWAKGAIALKPGTMRFMKWVPNFSPANQRNTNAQVWVKFWNLGLEFWEPRTLFEIASGVGVPVKIDPNTLDRKFGLFARVLVDVDLSSDLPVELVVRRKNGESIAQGVEYEQLPDICSHCGNVGHRVAACKHVGHLVDSQLEPPRSGRGRSRKRRSRAVRKRAISQVYVMKQSKDKAVVIAPTPPPILDCGEGPSFVHKSPAKEPVVEEQPLITKENMIVPSAPHGPIQVTNVVAPLVNGQLDDSGHMEQNNGEDVVAGVNVQNDRVQNACVVASLVATDCEDAFDSESGTPHRGSPTPTNGSPTVSTTIGSCKVC</sequence>
<dbReference type="InterPro" id="IPR040256">
    <property type="entry name" value="At4g02000-like"/>
</dbReference>
<keyword evidence="5" id="KW-1185">Reference proteome</keyword>
<evidence type="ECO:0000256" key="1">
    <source>
        <dbReference type="SAM" id="MobiDB-lite"/>
    </source>
</evidence>
<feature type="compositionally biased region" description="Basic residues" evidence="1">
    <location>
        <begin position="267"/>
        <end position="278"/>
    </location>
</feature>
<feature type="domain" description="DUF4283" evidence="2">
    <location>
        <begin position="59"/>
        <end position="146"/>
    </location>
</feature>
<protein>
    <recommendedName>
        <fullName evidence="6">DUF4283 domain-containing protein</fullName>
    </recommendedName>
</protein>
<reference evidence="4 5" key="1">
    <citation type="journal article" date="2023" name="G3 (Bethesda)">
        <title>A chromosome-length genome assembly and annotation of blackberry (Rubus argutus, cv. 'Hillquist').</title>
        <authorList>
            <person name="Bruna T."/>
            <person name="Aryal R."/>
            <person name="Dudchenko O."/>
            <person name="Sargent D.J."/>
            <person name="Mead D."/>
            <person name="Buti M."/>
            <person name="Cavallini A."/>
            <person name="Hytonen T."/>
            <person name="Andres J."/>
            <person name="Pham M."/>
            <person name="Weisz D."/>
            <person name="Mascagni F."/>
            <person name="Usai G."/>
            <person name="Natali L."/>
            <person name="Bassil N."/>
            <person name="Fernandez G.E."/>
            <person name="Lomsadze A."/>
            <person name="Armour M."/>
            <person name="Olukolu B."/>
            <person name="Poorten T."/>
            <person name="Britton C."/>
            <person name="Davik J."/>
            <person name="Ashrafi H."/>
            <person name="Aiden E.L."/>
            <person name="Borodovsky M."/>
            <person name="Worthington M."/>
        </authorList>
    </citation>
    <scope>NUCLEOTIDE SEQUENCE [LARGE SCALE GENOMIC DNA]</scope>
    <source>
        <strain evidence="4">PI 553951</strain>
    </source>
</reference>
<dbReference type="InterPro" id="IPR025836">
    <property type="entry name" value="Zn_knuckle_CX2CX4HX4C"/>
</dbReference>
<dbReference type="Proteomes" id="UP001457282">
    <property type="component" value="Unassembled WGS sequence"/>
</dbReference>
<comment type="caution">
    <text evidence="4">The sequence shown here is derived from an EMBL/GenBank/DDBJ whole genome shotgun (WGS) entry which is preliminary data.</text>
</comment>